<feature type="active site" evidence="4">
    <location>
        <position position="37"/>
    </location>
</feature>
<dbReference type="PROSITE" id="PS00460">
    <property type="entry name" value="GLUTATHIONE_PEROXID_1"/>
    <property type="match status" value="1"/>
</dbReference>
<comment type="similarity">
    <text evidence="1 5">Belongs to the glutathione peroxidase family.</text>
</comment>
<evidence type="ECO:0000313" key="7">
    <source>
        <dbReference type="Proteomes" id="UP001144805"/>
    </source>
</evidence>
<evidence type="ECO:0000256" key="5">
    <source>
        <dbReference type="RuleBase" id="RU000499"/>
    </source>
</evidence>
<dbReference type="FunFam" id="3.40.30.10:FF:000010">
    <property type="entry name" value="Glutathione peroxidase"/>
    <property type="match status" value="1"/>
</dbReference>
<keyword evidence="7" id="KW-1185">Reference proteome</keyword>
<reference evidence="6" key="1">
    <citation type="submission" date="2022-11" db="EMBL/GenBank/DDBJ databases">
        <title>Biodiversity and phylogenetic relationships of bacteria.</title>
        <authorList>
            <person name="Machado R.A.R."/>
            <person name="Bhat A."/>
            <person name="Loulou A."/>
            <person name="Kallel S."/>
        </authorList>
    </citation>
    <scope>NUCLEOTIDE SEQUENCE</scope>
    <source>
        <strain evidence="6">K-TC2</strain>
    </source>
</reference>
<comment type="caution">
    <text evidence="6">The sequence shown here is derived from an EMBL/GenBank/DDBJ whole genome shotgun (WGS) entry which is preliminary data.</text>
</comment>
<dbReference type="RefSeq" id="WP_266338306.1">
    <property type="nucleotide sequence ID" value="NZ_JAPKNK010000003.1"/>
</dbReference>
<evidence type="ECO:0000313" key="6">
    <source>
        <dbReference type="EMBL" id="MCX5569332.1"/>
    </source>
</evidence>
<dbReference type="Gene3D" id="3.40.30.10">
    <property type="entry name" value="Glutaredoxin"/>
    <property type="match status" value="1"/>
</dbReference>
<dbReference type="Proteomes" id="UP001144805">
    <property type="component" value="Unassembled WGS sequence"/>
</dbReference>
<evidence type="ECO:0000256" key="1">
    <source>
        <dbReference type="ARBA" id="ARBA00006926"/>
    </source>
</evidence>
<dbReference type="GO" id="GO:0004601">
    <property type="term" value="F:peroxidase activity"/>
    <property type="evidence" value="ECO:0007669"/>
    <property type="project" value="UniProtKB-KW"/>
</dbReference>
<dbReference type="PIRSF" id="PIRSF000303">
    <property type="entry name" value="Glutathion_perox"/>
    <property type="match status" value="1"/>
</dbReference>
<dbReference type="InterPro" id="IPR036249">
    <property type="entry name" value="Thioredoxin-like_sf"/>
</dbReference>
<keyword evidence="2 5" id="KW-0575">Peroxidase</keyword>
<gene>
    <name evidence="6" type="ORF">OSH07_09015</name>
</gene>
<keyword evidence="3 5" id="KW-0560">Oxidoreductase</keyword>
<name>A0A9X3E294_9HYPH</name>
<evidence type="ECO:0000256" key="3">
    <source>
        <dbReference type="ARBA" id="ARBA00023002"/>
    </source>
</evidence>
<evidence type="ECO:0000256" key="2">
    <source>
        <dbReference type="ARBA" id="ARBA00022559"/>
    </source>
</evidence>
<dbReference type="GO" id="GO:0034599">
    <property type="term" value="P:cellular response to oxidative stress"/>
    <property type="evidence" value="ECO:0007669"/>
    <property type="project" value="TreeGrafter"/>
</dbReference>
<sequence>MPSPLYDIPVNRIDGSQASLGDYAGRVLLVVNVASKCGLTPQYDGLEALYRTYKDKGLTVVGFPANNFMGQEPGSNEEIQEFCRLTYGVDFPMFAKISVKGEDRHPLYDALAGDEDVSWNFEKFLIGRDGHVAARFAPKTEPTDPAVVSAIETELSKA</sequence>
<dbReference type="PROSITE" id="PS51355">
    <property type="entry name" value="GLUTATHIONE_PEROXID_3"/>
    <property type="match status" value="1"/>
</dbReference>
<dbReference type="AlphaFoldDB" id="A0A9X3E294"/>
<accession>A0A9X3E294</accession>
<dbReference type="SUPFAM" id="SSF52833">
    <property type="entry name" value="Thioredoxin-like"/>
    <property type="match status" value="1"/>
</dbReference>
<dbReference type="PANTHER" id="PTHR11592:SF40">
    <property type="entry name" value="THIOREDOXIN_GLUTATHIONE PEROXIDASE BTUE"/>
    <property type="match status" value="1"/>
</dbReference>
<dbReference type="InterPro" id="IPR000889">
    <property type="entry name" value="Glutathione_peroxidase"/>
</dbReference>
<dbReference type="PRINTS" id="PR01011">
    <property type="entry name" value="GLUTPROXDASE"/>
</dbReference>
<evidence type="ECO:0000256" key="4">
    <source>
        <dbReference type="PIRSR" id="PIRSR000303-1"/>
    </source>
</evidence>
<dbReference type="PANTHER" id="PTHR11592">
    <property type="entry name" value="GLUTATHIONE PEROXIDASE"/>
    <property type="match status" value="1"/>
</dbReference>
<dbReference type="EMBL" id="JAPKNK010000003">
    <property type="protein sequence ID" value="MCX5569332.1"/>
    <property type="molecule type" value="Genomic_DNA"/>
</dbReference>
<dbReference type="Pfam" id="PF00255">
    <property type="entry name" value="GSHPx"/>
    <property type="match status" value="1"/>
</dbReference>
<dbReference type="CDD" id="cd00340">
    <property type="entry name" value="GSH_Peroxidase"/>
    <property type="match status" value="1"/>
</dbReference>
<protein>
    <recommendedName>
        <fullName evidence="5">Glutathione peroxidase</fullName>
    </recommendedName>
</protein>
<dbReference type="InterPro" id="IPR029759">
    <property type="entry name" value="GPX_AS"/>
</dbReference>
<proteinExistence type="inferred from homology"/>
<organism evidence="6 7">
    <name type="scientific">Kaistia nematophila</name>
    <dbReference type="NCBI Taxonomy" id="2994654"/>
    <lineage>
        <taxon>Bacteria</taxon>
        <taxon>Pseudomonadati</taxon>
        <taxon>Pseudomonadota</taxon>
        <taxon>Alphaproteobacteria</taxon>
        <taxon>Hyphomicrobiales</taxon>
        <taxon>Kaistiaceae</taxon>
        <taxon>Kaistia</taxon>
    </lineage>
</organism>